<organism evidence="3 4">
    <name type="scientific">Pantoea phytobeneficialis</name>
    <dbReference type="NCBI Taxonomy" id="2052056"/>
    <lineage>
        <taxon>Bacteria</taxon>
        <taxon>Pseudomonadati</taxon>
        <taxon>Pseudomonadota</taxon>
        <taxon>Gammaproteobacteria</taxon>
        <taxon>Enterobacterales</taxon>
        <taxon>Erwiniaceae</taxon>
        <taxon>Pantoea</taxon>
    </lineage>
</organism>
<dbReference type="PROSITE" id="PS51725">
    <property type="entry name" value="ABM"/>
    <property type="match status" value="1"/>
</dbReference>
<dbReference type="EC" id="1.-.-.-" evidence="2"/>
<dbReference type="EMBL" id="JAUOOM010000006">
    <property type="protein sequence ID" value="MDO6406571.1"/>
    <property type="molecule type" value="Genomic_DNA"/>
</dbReference>
<dbReference type="Proteomes" id="UP001171299">
    <property type="component" value="Unassembled WGS sequence"/>
</dbReference>
<proteinExistence type="predicted"/>
<name>A0AAP9HAS2_9GAMM</name>
<keyword evidence="2" id="KW-0560">Oxidoreductase</keyword>
<dbReference type="GO" id="GO:0004497">
    <property type="term" value="F:monooxygenase activity"/>
    <property type="evidence" value="ECO:0007669"/>
    <property type="project" value="UniProtKB-KW"/>
</dbReference>
<accession>A0AAP9HAS2</accession>
<geneLocation type="plasmid" evidence="4">
    <name>pmsr2c</name>
</geneLocation>
<gene>
    <name evidence="3" type="ORF">CTZ24_24695</name>
    <name evidence="2" type="ORF">Q3404_08285</name>
</gene>
<evidence type="ECO:0000313" key="2">
    <source>
        <dbReference type="EMBL" id="MDO6406571.1"/>
    </source>
</evidence>
<dbReference type="EMBL" id="CP024639">
    <property type="protein sequence ID" value="QGR09664.1"/>
    <property type="molecule type" value="Genomic_DNA"/>
</dbReference>
<dbReference type="PANTHER" id="PTHR33336">
    <property type="entry name" value="QUINOL MONOOXYGENASE YGIN-RELATED"/>
    <property type="match status" value="1"/>
</dbReference>
<dbReference type="PANTHER" id="PTHR33336:SF3">
    <property type="entry name" value="ABM DOMAIN-CONTAINING PROTEIN"/>
    <property type="match status" value="1"/>
</dbReference>
<dbReference type="InterPro" id="IPR050744">
    <property type="entry name" value="AI-2_Isomerase_LsrG"/>
</dbReference>
<dbReference type="Pfam" id="PF03992">
    <property type="entry name" value="ABM"/>
    <property type="match status" value="1"/>
</dbReference>
<keyword evidence="3" id="KW-0614">Plasmid</keyword>
<geneLocation type="plasmid" evidence="3">
    <name>pMSR2C</name>
</geneLocation>
<sequence length="97" mass="11028">MSGNIKLVIAKFIAQEGKGEELFAAIERCIAPSRAEEGCIHYDVYKNTEDENIFLIHEKWKGEPAIQFHFEQTHFKRLLADTDPLLAAVPDIKSIDL</sequence>
<dbReference type="RefSeq" id="WP_208727052.1">
    <property type="nucleotide sequence ID" value="NZ_CP024639.1"/>
</dbReference>
<dbReference type="Gene3D" id="3.30.70.100">
    <property type="match status" value="1"/>
</dbReference>
<dbReference type="AlphaFoldDB" id="A0AAP9HAS2"/>
<dbReference type="Proteomes" id="UP000424872">
    <property type="component" value="Plasmid pMSR2C"/>
</dbReference>
<evidence type="ECO:0000313" key="3">
    <source>
        <dbReference type="EMBL" id="QGR09664.1"/>
    </source>
</evidence>
<reference evidence="2" key="3">
    <citation type="submission" date="2023-07" db="EMBL/GenBank/DDBJ databases">
        <title>The extreme plant-growth-promoting properties of Pantoea phytobeneficialis PF55 revealed by functional and genomic analysis.</title>
        <authorList>
            <person name="Nascimento F.X."/>
            <person name="Marcio R.J."/>
        </authorList>
    </citation>
    <scope>NUCLEOTIDE SEQUENCE</scope>
    <source>
        <strain evidence="2">PF55</strain>
    </source>
</reference>
<dbReference type="InterPro" id="IPR011008">
    <property type="entry name" value="Dimeric_a/b-barrel"/>
</dbReference>
<dbReference type="KEGG" id="ppho:CTZ24_24695"/>
<reference evidence="4" key="1">
    <citation type="submission" date="2017-11" db="EMBL/GenBank/DDBJ databases">
        <title>Genome sequence of Pantoea sp. MSR2.</title>
        <authorList>
            <person name="Nascimento F.X."/>
        </authorList>
    </citation>
    <scope>NUCLEOTIDE SEQUENCE [LARGE SCALE GENOMIC DNA]</scope>
    <source>
        <strain evidence="4">MSR2</strain>
        <plasmid evidence="4">pmsr2c</plasmid>
    </source>
</reference>
<dbReference type="SUPFAM" id="SSF54909">
    <property type="entry name" value="Dimeric alpha+beta barrel"/>
    <property type="match status" value="1"/>
</dbReference>
<evidence type="ECO:0000313" key="5">
    <source>
        <dbReference type="Proteomes" id="UP001171299"/>
    </source>
</evidence>
<feature type="domain" description="ABM" evidence="1">
    <location>
        <begin position="6"/>
        <end position="95"/>
    </location>
</feature>
<reference evidence="3" key="2">
    <citation type="journal article" date="2020" name="Environ. Microbiol.">
        <title>The extreme plant-growth-promoting properties of Pantoea phytobeneficialis MSR2 revealed by functional and genomic analysis.</title>
        <authorList>
            <person name="Nascimento F.X."/>
            <person name="Hernandez A.G."/>
            <person name="Glick B.R."/>
            <person name="Rossi M.J."/>
        </authorList>
    </citation>
    <scope>NUCLEOTIDE SEQUENCE</scope>
    <source>
        <strain evidence="3">MSR2</strain>
    </source>
</reference>
<evidence type="ECO:0000313" key="4">
    <source>
        <dbReference type="Proteomes" id="UP000424872"/>
    </source>
</evidence>
<protein>
    <submittedName>
        <fullName evidence="3">Drug:proton antiporter</fullName>
    </submittedName>
    <submittedName>
        <fullName evidence="2">Quinol monooxygenase</fullName>
        <ecNumber evidence="2">1.-.-.-</ecNumber>
    </submittedName>
</protein>
<keyword evidence="2" id="KW-0503">Monooxygenase</keyword>
<dbReference type="InterPro" id="IPR007138">
    <property type="entry name" value="ABM_dom"/>
</dbReference>
<keyword evidence="5" id="KW-1185">Reference proteome</keyword>
<evidence type="ECO:0000259" key="1">
    <source>
        <dbReference type="PROSITE" id="PS51725"/>
    </source>
</evidence>